<dbReference type="EMBL" id="BMIL01000002">
    <property type="protein sequence ID" value="GGC57329.1"/>
    <property type="molecule type" value="Genomic_DNA"/>
</dbReference>
<accession>A0A916U3I4</accession>
<feature type="domain" description="Putative auto-transporter adhesin head GIN" evidence="2">
    <location>
        <begin position="43"/>
        <end position="184"/>
    </location>
</feature>
<reference evidence="3" key="2">
    <citation type="submission" date="2020-09" db="EMBL/GenBank/DDBJ databases">
        <authorList>
            <person name="Sun Q."/>
            <person name="Zhou Y."/>
        </authorList>
    </citation>
    <scope>NUCLEOTIDE SEQUENCE</scope>
    <source>
        <strain evidence="3">CGMCC 1.15343</strain>
    </source>
</reference>
<reference evidence="3" key="1">
    <citation type="journal article" date="2014" name="Int. J. Syst. Evol. Microbiol.">
        <title>Complete genome sequence of Corynebacterium casei LMG S-19264T (=DSM 44701T), isolated from a smear-ripened cheese.</title>
        <authorList>
            <consortium name="US DOE Joint Genome Institute (JGI-PGF)"/>
            <person name="Walter F."/>
            <person name="Albersmeier A."/>
            <person name="Kalinowski J."/>
            <person name="Ruckert C."/>
        </authorList>
    </citation>
    <scope>NUCLEOTIDE SEQUENCE</scope>
    <source>
        <strain evidence="3">CGMCC 1.15343</strain>
    </source>
</reference>
<evidence type="ECO:0000313" key="3">
    <source>
        <dbReference type="EMBL" id="GGC57329.1"/>
    </source>
</evidence>
<keyword evidence="4" id="KW-1185">Reference proteome</keyword>
<dbReference type="Pfam" id="PF10988">
    <property type="entry name" value="DUF2807"/>
    <property type="match status" value="1"/>
</dbReference>
<protein>
    <recommendedName>
        <fullName evidence="2">Putative auto-transporter adhesin head GIN domain-containing protein</fullName>
    </recommendedName>
</protein>
<evidence type="ECO:0000256" key="1">
    <source>
        <dbReference type="SAM" id="SignalP"/>
    </source>
</evidence>
<evidence type="ECO:0000313" key="4">
    <source>
        <dbReference type="Proteomes" id="UP000651668"/>
    </source>
</evidence>
<gene>
    <name evidence="3" type="ORF">GCM10011387_08660</name>
</gene>
<name>A0A916U3I4_9SPHI</name>
<sequence length="195" mass="20984">MKTSVKTMFALFTGIILLSNTAAVKATEPVTYITTLSSVKDIRKIVVSGNVQLLLVQDSKESVKVYDKYYSKNALVQQQGSTLRISSYADRPLSIVVYVKELNAIEAYNTAKVRTEGCFKLLNLDVRLMDSASADINAKTVSLFSSVKGASALKIAGTSDQHTIEMCDLGNMTMDQFAAGATVIASKPGAVLASR</sequence>
<feature type="chain" id="PRO_5037863134" description="Putative auto-transporter adhesin head GIN domain-containing protein" evidence="1">
    <location>
        <begin position="23"/>
        <end position="195"/>
    </location>
</feature>
<comment type="caution">
    <text evidence="3">The sequence shown here is derived from an EMBL/GenBank/DDBJ whole genome shotgun (WGS) entry which is preliminary data.</text>
</comment>
<organism evidence="3 4">
    <name type="scientific">Pedobacter quisquiliarum</name>
    <dbReference type="NCBI Taxonomy" id="1834438"/>
    <lineage>
        <taxon>Bacteria</taxon>
        <taxon>Pseudomonadati</taxon>
        <taxon>Bacteroidota</taxon>
        <taxon>Sphingobacteriia</taxon>
        <taxon>Sphingobacteriales</taxon>
        <taxon>Sphingobacteriaceae</taxon>
        <taxon>Pedobacter</taxon>
    </lineage>
</organism>
<dbReference type="Proteomes" id="UP000651668">
    <property type="component" value="Unassembled WGS sequence"/>
</dbReference>
<dbReference type="AlphaFoldDB" id="A0A916U3I4"/>
<proteinExistence type="predicted"/>
<evidence type="ECO:0000259" key="2">
    <source>
        <dbReference type="Pfam" id="PF10988"/>
    </source>
</evidence>
<feature type="signal peptide" evidence="1">
    <location>
        <begin position="1"/>
        <end position="22"/>
    </location>
</feature>
<dbReference type="RefSeq" id="WP_188625608.1">
    <property type="nucleotide sequence ID" value="NZ_BMIL01000002.1"/>
</dbReference>
<dbReference type="InterPro" id="IPR021255">
    <property type="entry name" value="DUF2807"/>
</dbReference>
<dbReference type="Gene3D" id="2.160.20.120">
    <property type="match status" value="1"/>
</dbReference>
<keyword evidence="1" id="KW-0732">Signal</keyword>